<dbReference type="InterPro" id="IPR011009">
    <property type="entry name" value="Kinase-like_dom_sf"/>
</dbReference>
<dbReference type="Proteomes" id="UP000593560">
    <property type="component" value="Unassembled WGS sequence"/>
</dbReference>
<comment type="subcellular location">
    <subcellularLocation>
        <location evidence="1">Membrane</location>
        <topology evidence="1">Single-pass type I membrane protein</topology>
    </subcellularLocation>
</comment>
<evidence type="ECO:0000256" key="4">
    <source>
        <dbReference type="ARBA" id="ARBA00022729"/>
    </source>
</evidence>
<dbReference type="GO" id="GO:0016020">
    <property type="term" value="C:membrane"/>
    <property type="evidence" value="ECO:0007669"/>
    <property type="project" value="UniProtKB-SubCell"/>
</dbReference>
<accession>A0A7J9I864</accession>
<dbReference type="EMBL" id="JABFAD010257472">
    <property type="protein sequence ID" value="MBA0818316.1"/>
    <property type="molecule type" value="Genomic_DNA"/>
</dbReference>
<sequence>MDPKLFYKNIGGILKKADVYSFGMMLMEIAGRREILNAYTDRSSQTYFPSWTYGRFEEENVEFGDMTKNETKIVREMIIVAFWCIQTKPIYHSSMTKVLKMLESE</sequence>
<organism evidence="8 9">
    <name type="scientific">Gossypium harknessii</name>
    <dbReference type="NCBI Taxonomy" id="34285"/>
    <lineage>
        <taxon>Eukaryota</taxon>
        <taxon>Viridiplantae</taxon>
        <taxon>Streptophyta</taxon>
        <taxon>Embryophyta</taxon>
        <taxon>Tracheophyta</taxon>
        <taxon>Spermatophyta</taxon>
        <taxon>Magnoliopsida</taxon>
        <taxon>eudicotyledons</taxon>
        <taxon>Gunneridae</taxon>
        <taxon>Pentapetalae</taxon>
        <taxon>rosids</taxon>
        <taxon>malvids</taxon>
        <taxon>Malvales</taxon>
        <taxon>Malvaceae</taxon>
        <taxon>Malvoideae</taxon>
        <taxon>Gossypium</taxon>
    </lineage>
</organism>
<keyword evidence="5" id="KW-1133">Transmembrane helix</keyword>
<keyword evidence="2" id="KW-0723">Serine/threonine-protein kinase</keyword>
<gene>
    <name evidence="8" type="ORF">Gohar_022117</name>
</gene>
<dbReference type="SUPFAM" id="SSF56112">
    <property type="entry name" value="Protein kinase-like (PK-like)"/>
    <property type="match status" value="1"/>
</dbReference>
<dbReference type="PANTHER" id="PTHR27009">
    <property type="entry name" value="RUST RESISTANCE KINASE LR10-RELATED"/>
    <property type="match status" value="1"/>
</dbReference>
<evidence type="ECO:0000256" key="6">
    <source>
        <dbReference type="ARBA" id="ARBA00023136"/>
    </source>
</evidence>
<keyword evidence="2" id="KW-0418">Kinase</keyword>
<comment type="caution">
    <text evidence="8">The sequence shown here is derived from an EMBL/GenBank/DDBJ whole genome shotgun (WGS) entry which is preliminary data.</text>
</comment>
<name>A0A7J9I864_9ROSI</name>
<evidence type="ECO:0008006" key="10">
    <source>
        <dbReference type="Google" id="ProtNLM"/>
    </source>
</evidence>
<keyword evidence="9" id="KW-1185">Reference proteome</keyword>
<proteinExistence type="predicted"/>
<evidence type="ECO:0000256" key="2">
    <source>
        <dbReference type="ARBA" id="ARBA00022527"/>
    </source>
</evidence>
<evidence type="ECO:0000313" key="9">
    <source>
        <dbReference type="Proteomes" id="UP000593560"/>
    </source>
</evidence>
<dbReference type="GO" id="GO:0004674">
    <property type="term" value="F:protein serine/threonine kinase activity"/>
    <property type="evidence" value="ECO:0007669"/>
    <property type="project" value="UniProtKB-KW"/>
</dbReference>
<keyword evidence="4" id="KW-0732">Signal</keyword>
<dbReference type="OrthoDB" id="970803at2759"/>
<dbReference type="InterPro" id="IPR045874">
    <property type="entry name" value="LRK10/LRL21-25-like"/>
</dbReference>
<keyword evidence="2" id="KW-0808">Transferase</keyword>
<keyword evidence="6" id="KW-0472">Membrane</keyword>
<feature type="non-terminal residue" evidence="8">
    <location>
        <position position="105"/>
    </location>
</feature>
<protein>
    <recommendedName>
        <fullName evidence="10">Protein kinase domain-containing protein</fullName>
    </recommendedName>
</protein>
<keyword evidence="3" id="KW-0812">Transmembrane</keyword>
<evidence type="ECO:0000256" key="5">
    <source>
        <dbReference type="ARBA" id="ARBA00022989"/>
    </source>
</evidence>
<dbReference type="Gene3D" id="1.10.510.10">
    <property type="entry name" value="Transferase(Phosphotransferase) domain 1"/>
    <property type="match status" value="1"/>
</dbReference>
<evidence type="ECO:0000256" key="7">
    <source>
        <dbReference type="ARBA" id="ARBA00023180"/>
    </source>
</evidence>
<evidence type="ECO:0000313" key="8">
    <source>
        <dbReference type="EMBL" id="MBA0818316.1"/>
    </source>
</evidence>
<evidence type="ECO:0000256" key="1">
    <source>
        <dbReference type="ARBA" id="ARBA00004479"/>
    </source>
</evidence>
<evidence type="ECO:0000256" key="3">
    <source>
        <dbReference type="ARBA" id="ARBA00022692"/>
    </source>
</evidence>
<keyword evidence="7" id="KW-0325">Glycoprotein</keyword>
<reference evidence="8 9" key="1">
    <citation type="journal article" date="2019" name="Genome Biol. Evol.">
        <title>Insights into the evolution of the New World diploid cottons (Gossypium, subgenus Houzingenia) based on genome sequencing.</title>
        <authorList>
            <person name="Grover C.E."/>
            <person name="Arick M.A. 2nd"/>
            <person name="Thrash A."/>
            <person name="Conover J.L."/>
            <person name="Sanders W.S."/>
            <person name="Peterson D.G."/>
            <person name="Frelichowski J.E."/>
            <person name="Scheffler J.A."/>
            <person name="Scheffler B.E."/>
            <person name="Wendel J.F."/>
        </authorList>
    </citation>
    <scope>NUCLEOTIDE SEQUENCE [LARGE SCALE GENOMIC DNA]</scope>
    <source>
        <strain evidence="8">0</strain>
        <tissue evidence="8">Leaf</tissue>
    </source>
</reference>
<dbReference type="AlphaFoldDB" id="A0A7J9I864"/>